<protein>
    <submittedName>
        <fullName evidence="2">Uncharacterized protein</fullName>
    </submittedName>
</protein>
<evidence type="ECO:0000313" key="2">
    <source>
        <dbReference type="EMBL" id="CAI5770969.1"/>
    </source>
</evidence>
<reference evidence="2" key="1">
    <citation type="submission" date="2022-12" db="EMBL/GenBank/DDBJ databases">
        <authorList>
            <person name="Alioto T."/>
            <person name="Alioto T."/>
            <person name="Gomez Garrido J."/>
        </authorList>
    </citation>
    <scope>NUCLEOTIDE SEQUENCE</scope>
</reference>
<dbReference type="EMBL" id="OX395128">
    <property type="protein sequence ID" value="CAI5770969.1"/>
    <property type="molecule type" value="Genomic_DNA"/>
</dbReference>
<feature type="compositionally biased region" description="Polar residues" evidence="1">
    <location>
        <begin position="1"/>
        <end position="12"/>
    </location>
</feature>
<dbReference type="AlphaFoldDB" id="A0AA35K574"/>
<evidence type="ECO:0000256" key="1">
    <source>
        <dbReference type="SAM" id="MobiDB-lite"/>
    </source>
</evidence>
<organism evidence="2 3">
    <name type="scientific">Podarcis lilfordi</name>
    <name type="common">Lilford's wall lizard</name>
    <dbReference type="NCBI Taxonomy" id="74358"/>
    <lineage>
        <taxon>Eukaryota</taxon>
        <taxon>Metazoa</taxon>
        <taxon>Chordata</taxon>
        <taxon>Craniata</taxon>
        <taxon>Vertebrata</taxon>
        <taxon>Euteleostomi</taxon>
        <taxon>Lepidosauria</taxon>
        <taxon>Squamata</taxon>
        <taxon>Bifurcata</taxon>
        <taxon>Unidentata</taxon>
        <taxon>Episquamata</taxon>
        <taxon>Laterata</taxon>
        <taxon>Lacertibaenia</taxon>
        <taxon>Lacertidae</taxon>
        <taxon>Podarcis</taxon>
    </lineage>
</organism>
<dbReference type="Proteomes" id="UP001178461">
    <property type="component" value="Chromosome 3"/>
</dbReference>
<evidence type="ECO:0000313" key="3">
    <source>
        <dbReference type="Proteomes" id="UP001178461"/>
    </source>
</evidence>
<accession>A0AA35K574</accession>
<sequence length="80" mass="9067">MTAQTFGLTIGSNGLGRRRCGRNTQVPRHSQLLPPGIKVNGFQIRQYEEDASDRSQQCFQFSQDCHFPPRKNTNNNTVNT</sequence>
<proteinExistence type="predicted"/>
<name>A0AA35K574_9SAUR</name>
<gene>
    <name evidence="2" type="ORF">PODLI_1B015859</name>
</gene>
<feature type="region of interest" description="Disordered" evidence="1">
    <location>
        <begin position="1"/>
        <end position="34"/>
    </location>
</feature>
<keyword evidence="3" id="KW-1185">Reference proteome</keyword>